<gene>
    <name evidence="1" type="ORF">A7456_03070</name>
</gene>
<protein>
    <submittedName>
        <fullName evidence="1">Uncharacterized protein</fullName>
    </submittedName>
</protein>
<dbReference type="AlphaFoldDB" id="A0A1B8QKR3"/>
<dbReference type="Proteomes" id="UP000092575">
    <property type="component" value="Unassembled WGS sequence"/>
</dbReference>
<dbReference type="EMBL" id="LXTW01000023">
    <property type="protein sequence ID" value="OBX84062.1"/>
    <property type="molecule type" value="Genomic_DNA"/>
</dbReference>
<evidence type="ECO:0000313" key="1">
    <source>
        <dbReference type="EMBL" id="OBX84062.1"/>
    </source>
</evidence>
<reference evidence="1 2" key="1">
    <citation type="submission" date="2016-05" db="EMBL/GenBank/DDBJ databases">
        <title>Draft genome sequence of Moraxella nonliquefaciens CCUG 348T.</title>
        <authorList>
            <person name="Salva-Serra F."/>
            <person name="Engstrom-Jakobsson H."/>
            <person name="Thorell K."/>
            <person name="Gonzales-Siles L."/>
            <person name="Karlsson R."/>
            <person name="Boulund F."/>
            <person name="Engstrand L."/>
            <person name="Kristiansson E."/>
            <person name="Moore E."/>
        </authorList>
    </citation>
    <scope>NUCLEOTIDE SEQUENCE [LARGE SCALE GENOMIC DNA]</scope>
    <source>
        <strain evidence="1 2">CCUG 348</strain>
    </source>
</reference>
<name>A0A1B8QKR3_MORNO</name>
<accession>A0A1B8QKR3</accession>
<evidence type="ECO:0000313" key="2">
    <source>
        <dbReference type="Proteomes" id="UP000092575"/>
    </source>
</evidence>
<proteinExistence type="predicted"/>
<comment type="caution">
    <text evidence="1">The sequence shown here is derived from an EMBL/GenBank/DDBJ whole genome shotgun (WGS) entry which is preliminary data.</text>
</comment>
<sequence>MHKTPQKRQSKTNDNRLNYDHHKVNTICLIHSPKGVICWQYLTNLDGWLWISRFNFAICQYSFQLIHNPEMFHVERDWSFLVSRGTL</sequence>
<organism evidence="1 2">
    <name type="scientific">Moraxella nonliquefaciens</name>
    <dbReference type="NCBI Taxonomy" id="478"/>
    <lineage>
        <taxon>Bacteria</taxon>
        <taxon>Pseudomonadati</taxon>
        <taxon>Pseudomonadota</taxon>
        <taxon>Gammaproteobacteria</taxon>
        <taxon>Moraxellales</taxon>
        <taxon>Moraxellaceae</taxon>
        <taxon>Moraxella</taxon>
    </lineage>
</organism>